<evidence type="ECO:0000313" key="12">
    <source>
        <dbReference type="EMBL" id="OWR48335.1"/>
    </source>
</evidence>
<proteinExistence type="inferred from homology"/>
<dbReference type="NCBIfam" id="TIGR01431">
    <property type="entry name" value="adm_rel"/>
    <property type="match status" value="1"/>
</dbReference>
<protein>
    <recommendedName>
        <fullName evidence="5">Adenosine deaminase</fullName>
        <ecNumber evidence="4">3.5.4.4</ecNumber>
    </recommendedName>
</protein>
<evidence type="ECO:0000313" key="13">
    <source>
        <dbReference type="Proteomes" id="UP000007151"/>
    </source>
</evidence>
<dbReference type="eggNOG" id="KOG1097">
    <property type="taxonomic scope" value="Eukaryota"/>
</dbReference>
<organism evidence="12 13">
    <name type="scientific">Danaus plexippus plexippus</name>
    <dbReference type="NCBI Taxonomy" id="278856"/>
    <lineage>
        <taxon>Eukaryota</taxon>
        <taxon>Metazoa</taxon>
        <taxon>Ecdysozoa</taxon>
        <taxon>Arthropoda</taxon>
        <taxon>Hexapoda</taxon>
        <taxon>Insecta</taxon>
        <taxon>Pterygota</taxon>
        <taxon>Neoptera</taxon>
        <taxon>Endopterygota</taxon>
        <taxon>Lepidoptera</taxon>
        <taxon>Glossata</taxon>
        <taxon>Ditrysia</taxon>
        <taxon>Papilionoidea</taxon>
        <taxon>Nymphalidae</taxon>
        <taxon>Danainae</taxon>
        <taxon>Danaini</taxon>
        <taxon>Danaina</taxon>
        <taxon>Danaus</taxon>
        <taxon>Danaus</taxon>
    </lineage>
</organism>
<dbReference type="FunFam" id="3.20.20.140:FF:000017">
    <property type="entry name" value="Adenosine deaminase 2"/>
    <property type="match status" value="1"/>
</dbReference>
<dbReference type="InterPro" id="IPR032466">
    <property type="entry name" value="Metal_Hydrolase"/>
</dbReference>
<evidence type="ECO:0000256" key="8">
    <source>
        <dbReference type="ARBA" id="ARBA00022729"/>
    </source>
</evidence>
<dbReference type="STRING" id="278856.A0A212F3M6"/>
<evidence type="ECO:0000256" key="6">
    <source>
        <dbReference type="ARBA" id="ARBA00022525"/>
    </source>
</evidence>
<evidence type="ECO:0000256" key="3">
    <source>
        <dbReference type="ARBA" id="ARBA00006083"/>
    </source>
</evidence>
<dbReference type="InterPro" id="IPR001365">
    <property type="entry name" value="A_deaminase_dom"/>
</dbReference>
<dbReference type="GO" id="GO:0005615">
    <property type="term" value="C:extracellular space"/>
    <property type="evidence" value="ECO:0007669"/>
    <property type="project" value="InterPro"/>
</dbReference>
<comment type="cofactor">
    <cofactor evidence="1">
        <name>Zn(2+)</name>
        <dbReference type="ChEBI" id="CHEBI:29105"/>
    </cofactor>
</comment>
<name>A0A212F3M6_DANPL</name>
<dbReference type="EMBL" id="AGBW02010531">
    <property type="protein sequence ID" value="OWR48335.1"/>
    <property type="molecule type" value="Genomic_DNA"/>
</dbReference>
<feature type="domain" description="Adenosine deaminase" evidence="11">
    <location>
        <begin position="95"/>
        <end position="377"/>
    </location>
</feature>
<evidence type="ECO:0000256" key="9">
    <source>
        <dbReference type="ARBA" id="ARBA00022801"/>
    </source>
</evidence>
<dbReference type="SUPFAM" id="SSF51556">
    <property type="entry name" value="Metallo-dependent hydrolases"/>
    <property type="match status" value="1"/>
</dbReference>
<keyword evidence="6" id="KW-0964">Secreted</keyword>
<dbReference type="InParanoid" id="A0A212F3M6"/>
<evidence type="ECO:0000259" key="11">
    <source>
        <dbReference type="Pfam" id="PF00962"/>
    </source>
</evidence>
<keyword evidence="8" id="KW-0732">Signal</keyword>
<evidence type="ECO:0000256" key="5">
    <source>
        <dbReference type="ARBA" id="ARBA00018099"/>
    </source>
</evidence>
<comment type="similarity">
    <text evidence="3">Belongs to the metallo-dependent hydrolases superfamily. Adenosine and AMP deaminases family. ADGF subfamily.</text>
</comment>
<evidence type="ECO:0000256" key="7">
    <source>
        <dbReference type="ARBA" id="ARBA00022723"/>
    </source>
</evidence>
<keyword evidence="7" id="KW-0479">Metal-binding</keyword>
<keyword evidence="13" id="KW-1185">Reference proteome</keyword>
<dbReference type="KEGG" id="dpl:KGM_204185"/>
<dbReference type="Proteomes" id="UP000007151">
    <property type="component" value="Unassembled WGS sequence"/>
</dbReference>
<keyword evidence="9" id="KW-0378">Hydrolase</keyword>
<dbReference type="FunCoup" id="A0A212F3M6">
    <property type="interactions" value="108"/>
</dbReference>
<dbReference type="AlphaFoldDB" id="A0A212F3M6"/>
<dbReference type="GO" id="GO:0006154">
    <property type="term" value="P:adenosine catabolic process"/>
    <property type="evidence" value="ECO:0007669"/>
    <property type="project" value="InterPro"/>
</dbReference>
<dbReference type="InterPro" id="IPR006331">
    <property type="entry name" value="ADGF"/>
</dbReference>
<dbReference type="GO" id="GO:0046872">
    <property type="term" value="F:metal ion binding"/>
    <property type="evidence" value="ECO:0007669"/>
    <property type="project" value="UniProtKB-KW"/>
</dbReference>
<comment type="catalytic activity">
    <reaction evidence="10">
        <text>adenosine + H2O + H(+) = inosine + NH4(+)</text>
        <dbReference type="Rhea" id="RHEA:24408"/>
        <dbReference type="ChEBI" id="CHEBI:15377"/>
        <dbReference type="ChEBI" id="CHEBI:15378"/>
        <dbReference type="ChEBI" id="CHEBI:16335"/>
        <dbReference type="ChEBI" id="CHEBI:17596"/>
        <dbReference type="ChEBI" id="CHEBI:28938"/>
        <dbReference type="EC" id="3.5.4.4"/>
    </reaction>
</comment>
<dbReference type="PANTHER" id="PTHR11409">
    <property type="entry name" value="ADENOSINE DEAMINASE"/>
    <property type="match status" value="1"/>
</dbReference>
<dbReference type="GO" id="GO:0046103">
    <property type="term" value="P:inosine biosynthetic process"/>
    <property type="evidence" value="ECO:0007669"/>
    <property type="project" value="TreeGrafter"/>
</dbReference>
<dbReference type="GO" id="GO:0004000">
    <property type="term" value="F:adenosine deaminase activity"/>
    <property type="evidence" value="ECO:0007669"/>
    <property type="project" value="InterPro"/>
</dbReference>
<dbReference type="EC" id="3.5.4.4" evidence="4"/>
<evidence type="ECO:0000256" key="10">
    <source>
        <dbReference type="ARBA" id="ARBA00047764"/>
    </source>
</evidence>
<evidence type="ECO:0000256" key="1">
    <source>
        <dbReference type="ARBA" id="ARBA00001947"/>
    </source>
</evidence>
<reference evidence="12 13" key="1">
    <citation type="journal article" date="2011" name="Cell">
        <title>The monarch butterfly genome yields insights into long-distance migration.</title>
        <authorList>
            <person name="Zhan S."/>
            <person name="Merlin C."/>
            <person name="Boore J.L."/>
            <person name="Reppert S.M."/>
        </authorList>
    </citation>
    <scope>NUCLEOTIDE SEQUENCE [LARGE SCALE GENOMIC DNA]</scope>
    <source>
        <strain evidence="12">F-2</strain>
    </source>
</reference>
<evidence type="ECO:0000256" key="4">
    <source>
        <dbReference type="ARBA" id="ARBA00012784"/>
    </source>
</evidence>
<sequence length="402" mass="46524">MPKGAVLHVHDTGILSPDYILSLTYLDDLYVCFYENNVKFLFSLETPLSSCNTKWQLMKSARFSSGNVKEFDADLRRHFTIVIDDPHLVHRDINAVWNDFQQVFITTSGMLCYRPVWEQYFYDTLRSLRDDNVMYLEFRSVLPSLYDLDGTVFDEIETVRSYKKVLDRFMADHPDFYGAKLIYAPLRNVDLNTVKHYLNVTKRIREEFPEFLAGFDLVGQEDLGAPTKDFMEILSDSMDEIDYFFHAGESNWYGTSSDENLADAIALNTRRIGHAFAIAKHPLLMEEIRKKDIAIEVNVVSNAVLKLVSDVRNHPLAIFLANNLPVVLSSDDPGIWEAEPLSHDFYVTFVGVASRHADLKLLKKLAINSLVYSTYHNKDKIVHEFEIRWTKYIDSVIRDEFQ</sequence>
<comment type="caution">
    <text evidence="12">The sequence shown here is derived from an EMBL/GenBank/DDBJ whole genome shotgun (WGS) entry which is preliminary data.</text>
</comment>
<dbReference type="PANTHER" id="PTHR11409:SF39">
    <property type="entry name" value="ADENOSINE DEAMINASE 2"/>
    <property type="match status" value="1"/>
</dbReference>
<accession>A0A212F3M6</accession>
<gene>
    <name evidence="12" type="ORF">KGM_204185</name>
</gene>
<dbReference type="InterPro" id="IPR006330">
    <property type="entry name" value="Ado/ade_deaminase"/>
</dbReference>
<dbReference type="Gene3D" id="3.20.20.140">
    <property type="entry name" value="Metal-dependent hydrolases"/>
    <property type="match status" value="1"/>
</dbReference>
<evidence type="ECO:0000256" key="2">
    <source>
        <dbReference type="ARBA" id="ARBA00004613"/>
    </source>
</evidence>
<dbReference type="Pfam" id="PF00962">
    <property type="entry name" value="A_deaminase"/>
    <property type="match status" value="1"/>
</dbReference>
<comment type="subcellular location">
    <subcellularLocation>
        <location evidence="2">Secreted</location>
    </subcellularLocation>
</comment>